<evidence type="ECO:0000313" key="8">
    <source>
        <dbReference type="EMBL" id="CAK9180388.1"/>
    </source>
</evidence>
<evidence type="ECO:0000256" key="7">
    <source>
        <dbReference type="SAM" id="SignalP"/>
    </source>
</evidence>
<evidence type="ECO:0000256" key="3">
    <source>
        <dbReference type="ARBA" id="ARBA00022723"/>
    </source>
</evidence>
<dbReference type="PANTHER" id="PTHR47955">
    <property type="entry name" value="CYTOCHROME P450 FAMILY 71 PROTEIN"/>
    <property type="match status" value="1"/>
</dbReference>
<evidence type="ECO:0008006" key="10">
    <source>
        <dbReference type="Google" id="ProtNLM"/>
    </source>
</evidence>
<dbReference type="EMBL" id="CAUOFW020007724">
    <property type="protein sequence ID" value="CAK9180388.1"/>
    <property type="molecule type" value="Genomic_DNA"/>
</dbReference>
<dbReference type="GO" id="GO:0004497">
    <property type="term" value="F:monooxygenase activity"/>
    <property type="evidence" value="ECO:0007669"/>
    <property type="project" value="UniProtKB-KW"/>
</dbReference>
<organism evidence="8 9">
    <name type="scientific">Ilex paraguariensis</name>
    <name type="common">yerba mate</name>
    <dbReference type="NCBI Taxonomy" id="185542"/>
    <lineage>
        <taxon>Eukaryota</taxon>
        <taxon>Viridiplantae</taxon>
        <taxon>Streptophyta</taxon>
        <taxon>Embryophyta</taxon>
        <taxon>Tracheophyta</taxon>
        <taxon>Spermatophyta</taxon>
        <taxon>Magnoliopsida</taxon>
        <taxon>eudicotyledons</taxon>
        <taxon>Gunneridae</taxon>
        <taxon>Pentapetalae</taxon>
        <taxon>asterids</taxon>
        <taxon>campanulids</taxon>
        <taxon>Aquifoliales</taxon>
        <taxon>Aquifoliaceae</taxon>
        <taxon>Ilex</taxon>
    </lineage>
</organism>
<keyword evidence="6" id="KW-0503">Monooxygenase</keyword>
<evidence type="ECO:0000313" key="9">
    <source>
        <dbReference type="Proteomes" id="UP001642360"/>
    </source>
</evidence>
<proteinExistence type="inferred from homology"/>
<keyword evidence="2" id="KW-0349">Heme</keyword>
<dbReference type="PRINTS" id="PR00463">
    <property type="entry name" value="EP450I"/>
</dbReference>
<keyword evidence="7" id="KW-0732">Signal</keyword>
<feature type="chain" id="PRO_5044773622" description="Cytochrome P450" evidence="7">
    <location>
        <begin position="25"/>
        <end position="268"/>
    </location>
</feature>
<dbReference type="AlphaFoldDB" id="A0ABC8UH82"/>
<evidence type="ECO:0000256" key="5">
    <source>
        <dbReference type="ARBA" id="ARBA00023004"/>
    </source>
</evidence>
<accession>A0ABC8UH82</accession>
<keyword evidence="3" id="KW-0479">Metal-binding</keyword>
<evidence type="ECO:0000256" key="4">
    <source>
        <dbReference type="ARBA" id="ARBA00023002"/>
    </source>
</evidence>
<dbReference type="GO" id="GO:0046872">
    <property type="term" value="F:metal ion binding"/>
    <property type="evidence" value="ECO:0007669"/>
    <property type="project" value="UniProtKB-KW"/>
</dbReference>
<keyword evidence="4" id="KW-0560">Oxidoreductase</keyword>
<keyword evidence="9" id="KW-1185">Reference proteome</keyword>
<evidence type="ECO:0000256" key="6">
    <source>
        <dbReference type="ARBA" id="ARBA00023033"/>
    </source>
</evidence>
<evidence type="ECO:0000256" key="1">
    <source>
        <dbReference type="ARBA" id="ARBA00010617"/>
    </source>
</evidence>
<comment type="caution">
    <text evidence="8">The sequence shown here is derived from an EMBL/GenBank/DDBJ whole genome shotgun (WGS) entry which is preliminary data.</text>
</comment>
<dbReference type="Pfam" id="PF00067">
    <property type="entry name" value="p450"/>
    <property type="match status" value="1"/>
</dbReference>
<protein>
    <recommendedName>
        <fullName evidence="10">Cytochrome P450</fullName>
    </recommendedName>
</protein>
<dbReference type="InterPro" id="IPR036396">
    <property type="entry name" value="Cyt_P450_sf"/>
</dbReference>
<dbReference type="Gene3D" id="1.10.630.10">
    <property type="entry name" value="Cytochrome P450"/>
    <property type="match status" value="2"/>
</dbReference>
<feature type="signal peptide" evidence="7">
    <location>
        <begin position="1"/>
        <end position="24"/>
    </location>
</feature>
<keyword evidence="5" id="KW-0408">Iron</keyword>
<evidence type="ECO:0000256" key="2">
    <source>
        <dbReference type="ARBA" id="ARBA00022617"/>
    </source>
</evidence>
<sequence length="268" mass="30117">MVLQLPSLPPLCAFFLFLLVVVEHKKRSNTQGPKLKLPPGPKKLPLIGNLHQLIGPLPHHTLRDLAKKHGPVMNLQLGEVSAVVISSPKAAREVMKTHDLIFASRPEILAFKIFSFNFMNMASVPYAFGIKCKDQDEFITTIQEVVKLAGGFDLLDVFPSLKFLHSINRVKPALEKMHPKIDKTLDNIIDDHTSRKAMIISSDKLSKEDLLDVLLKVQGKGDHEFPFPTDNLKSVILVCLENIFNISQQLEENSDTFGSHKMKPKKLF</sequence>
<gene>
    <name evidence="8" type="ORF">ILEXP_LOCUS50381</name>
</gene>
<dbReference type="PANTHER" id="PTHR47955:SF8">
    <property type="entry name" value="CYTOCHROME P450 71D11-LIKE"/>
    <property type="match status" value="1"/>
</dbReference>
<name>A0ABC8UH82_9AQUA</name>
<comment type="similarity">
    <text evidence="1">Belongs to the cytochrome P450 family.</text>
</comment>
<dbReference type="Proteomes" id="UP001642360">
    <property type="component" value="Unassembled WGS sequence"/>
</dbReference>
<reference evidence="8 9" key="1">
    <citation type="submission" date="2024-02" db="EMBL/GenBank/DDBJ databases">
        <authorList>
            <person name="Vignale AGUSTIN F."/>
            <person name="Sosa J E."/>
            <person name="Modenutti C."/>
        </authorList>
    </citation>
    <scope>NUCLEOTIDE SEQUENCE [LARGE SCALE GENOMIC DNA]</scope>
</reference>
<dbReference type="InterPro" id="IPR001128">
    <property type="entry name" value="Cyt_P450"/>
</dbReference>
<dbReference type="SUPFAM" id="SSF48264">
    <property type="entry name" value="Cytochrome P450"/>
    <property type="match status" value="1"/>
</dbReference>
<dbReference type="InterPro" id="IPR002401">
    <property type="entry name" value="Cyt_P450_E_grp-I"/>
</dbReference>